<evidence type="ECO:0000313" key="3">
    <source>
        <dbReference type="Proteomes" id="UP000030669"/>
    </source>
</evidence>
<organism evidence="2 3">
    <name type="scientific">Gloeophyllum trabeum (strain ATCC 11539 / FP-39264 / Madison 617)</name>
    <name type="common">Brown rot fungus</name>
    <dbReference type="NCBI Taxonomy" id="670483"/>
    <lineage>
        <taxon>Eukaryota</taxon>
        <taxon>Fungi</taxon>
        <taxon>Dikarya</taxon>
        <taxon>Basidiomycota</taxon>
        <taxon>Agaricomycotina</taxon>
        <taxon>Agaricomycetes</taxon>
        <taxon>Gloeophyllales</taxon>
        <taxon>Gloeophyllaceae</taxon>
        <taxon>Gloeophyllum</taxon>
    </lineage>
</organism>
<dbReference type="HOGENOM" id="CLU_698406_0_0_1"/>
<dbReference type="GeneID" id="19302725"/>
<keyword evidence="3" id="KW-1185">Reference proteome</keyword>
<proteinExistence type="predicted"/>
<accession>S7PUM7</accession>
<evidence type="ECO:0008006" key="4">
    <source>
        <dbReference type="Google" id="ProtNLM"/>
    </source>
</evidence>
<sequence length="395" mass="44548">MPIFAPAFGSFGDIVMLTKAVYKIATTLAHIIGQGAPSGFVDLIKELDNLGREIERAAAIVETQKVMTESGLSPEHLKQLEDQLVDTQKAVKTIEEEIKKVHTKFETPTANLGLVGKGGSAMYKFGYSVFRHDQVSKWNKEVTKHYEDLQGILNILTRSMNDRLGPEAGQPDPAEQEQEIFKSDRGMVLFEDPQGRKIPLDWAKRRDVLRLWYRRSPKYRQKVERNEYKLVYPDNTNPNLDDEKDECKVEVGAHVKLVWLPHRKIKPKPFTYKVVYVPGYDHVPPEYQQLPPSPPISEPDSEPLPSEDEPEPDPKPPTIIQIREFRIEDTFARLEGASASIREGRASVVPLEPEQQELPFAGPSSLSHTETRNLPLVEEDGGIEMVALGGHRASS</sequence>
<evidence type="ECO:0000313" key="2">
    <source>
        <dbReference type="EMBL" id="EPQ51103.1"/>
    </source>
</evidence>
<gene>
    <name evidence="2" type="ORF">GLOTRDRAFT_133426</name>
</gene>
<evidence type="ECO:0000256" key="1">
    <source>
        <dbReference type="SAM" id="MobiDB-lite"/>
    </source>
</evidence>
<dbReference type="OrthoDB" id="10560179at2759"/>
<dbReference type="KEGG" id="gtr:GLOTRDRAFT_133426"/>
<dbReference type="Proteomes" id="UP000030669">
    <property type="component" value="Unassembled WGS sequence"/>
</dbReference>
<reference evidence="2 3" key="1">
    <citation type="journal article" date="2012" name="Science">
        <title>The Paleozoic origin of enzymatic lignin decomposition reconstructed from 31 fungal genomes.</title>
        <authorList>
            <person name="Floudas D."/>
            <person name="Binder M."/>
            <person name="Riley R."/>
            <person name="Barry K."/>
            <person name="Blanchette R.A."/>
            <person name="Henrissat B."/>
            <person name="Martinez A.T."/>
            <person name="Otillar R."/>
            <person name="Spatafora J.W."/>
            <person name="Yadav J.S."/>
            <person name="Aerts A."/>
            <person name="Benoit I."/>
            <person name="Boyd A."/>
            <person name="Carlson A."/>
            <person name="Copeland A."/>
            <person name="Coutinho P.M."/>
            <person name="de Vries R.P."/>
            <person name="Ferreira P."/>
            <person name="Findley K."/>
            <person name="Foster B."/>
            <person name="Gaskell J."/>
            <person name="Glotzer D."/>
            <person name="Gorecki P."/>
            <person name="Heitman J."/>
            <person name="Hesse C."/>
            <person name="Hori C."/>
            <person name="Igarashi K."/>
            <person name="Jurgens J.A."/>
            <person name="Kallen N."/>
            <person name="Kersten P."/>
            <person name="Kohler A."/>
            <person name="Kuees U."/>
            <person name="Kumar T.K.A."/>
            <person name="Kuo A."/>
            <person name="LaButti K."/>
            <person name="Larrondo L.F."/>
            <person name="Lindquist E."/>
            <person name="Ling A."/>
            <person name="Lombard V."/>
            <person name="Lucas S."/>
            <person name="Lundell T."/>
            <person name="Martin R."/>
            <person name="McLaughlin D.J."/>
            <person name="Morgenstern I."/>
            <person name="Morin E."/>
            <person name="Murat C."/>
            <person name="Nagy L.G."/>
            <person name="Nolan M."/>
            <person name="Ohm R.A."/>
            <person name="Patyshakuliyeva A."/>
            <person name="Rokas A."/>
            <person name="Ruiz-Duenas F.J."/>
            <person name="Sabat G."/>
            <person name="Salamov A."/>
            <person name="Samejima M."/>
            <person name="Schmutz J."/>
            <person name="Slot J.C."/>
            <person name="St John F."/>
            <person name="Stenlid J."/>
            <person name="Sun H."/>
            <person name="Sun S."/>
            <person name="Syed K."/>
            <person name="Tsang A."/>
            <person name="Wiebenga A."/>
            <person name="Young D."/>
            <person name="Pisabarro A."/>
            <person name="Eastwood D.C."/>
            <person name="Martin F."/>
            <person name="Cullen D."/>
            <person name="Grigoriev I.V."/>
            <person name="Hibbett D.S."/>
        </authorList>
    </citation>
    <scope>NUCLEOTIDE SEQUENCE [LARGE SCALE GENOMIC DNA]</scope>
    <source>
        <strain evidence="2 3">ATCC 11539</strain>
    </source>
</reference>
<name>S7PUM7_GLOTA</name>
<feature type="compositionally biased region" description="Acidic residues" evidence="1">
    <location>
        <begin position="299"/>
        <end position="311"/>
    </location>
</feature>
<feature type="region of interest" description="Disordered" evidence="1">
    <location>
        <begin position="285"/>
        <end position="317"/>
    </location>
</feature>
<protein>
    <recommendedName>
        <fullName evidence="4">Fungal N-terminal domain-containing protein</fullName>
    </recommendedName>
</protein>
<feature type="region of interest" description="Disordered" evidence="1">
    <location>
        <begin position="347"/>
        <end position="369"/>
    </location>
</feature>
<dbReference type="RefSeq" id="XP_007870538.1">
    <property type="nucleotide sequence ID" value="XM_007872347.1"/>
</dbReference>
<dbReference type="EMBL" id="KB469312">
    <property type="protein sequence ID" value="EPQ51103.1"/>
    <property type="molecule type" value="Genomic_DNA"/>
</dbReference>
<dbReference type="AlphaFoldDB" id="S7PUM7"/>